<feature type="region of interest" description="Disordered" evidence="1">
    <location>
        <begin position="65"/>
        <end position="90"/>
    </location>
</feature>
<feature type="compositionally biased region" description="Polar residues" evidence="1">
    <location>
        <begin position="1"/>
        <end position="15"/>
    </location>
</feature>
<accession>A0ABD1VT72</accession>
<protein>
    <submittedName>
        <fullName evidence="2">Protein FAR1-RELATED SEQUENCE</fullName>
    </submittedName>
</protein>
<dbReference type="Proteomes" id="UP001604336">
    <property type="component" value="Unassembled WGS sequence"/>
</dbReference>
<evidence type="ECO:0000256" key="1">
    <source>
        <dbReference type="SAM" id="MobiDB-lite"/>
    </source>
</evidence>
<proteinExistence type="predicted"/>
<evidence type="ECO:0000313" key="2">
    <source>
        <dbReference type="EMBL" id="KAL2540472.1"/>
    </source>
</evidence>
<organism evidence="2 3">
    <name type="scientific">Abeliophyllum distichum</name>
    <dbReference type="NCBI Taxonomy" id="126358"/>
    <lineage>
        <taxon>Eukaryota</taxon>
        <taxon>Viridiplantae</taxon>
        <taxon>Streptophyta</taxon>
        <taxon>Embryophyta</taxon>
        <taxon>Tracheophyta</taxon>
        <taxon>Spermatophyta</taxon>
        <taxon>Magnoliopsida</taxon>
        <taxon>eudicotyledons</taxon>
        <taxon>Gunneridae</taxon>
        <taxon>Pentapetalae</taxon>
        <taxon>asterids</taxon>
        <taxon>lamiids</taxon>
        <taxon>Lamiales</taxon>
        <taxon>Oleaceae</taxon>
        <taxon>Forsythieae</taxon>
        <taxon>Abeliophyllum</taxon>
    </lineage>
</organism>
<comment type="caution">
    <text evidence="2">The sequence shown here is derived from an EMBL/GenBank/DDBJ whole genome shotgun (WGS) entry which is preliminary data.</text>
</comment>
<gene>
    <name evidence="2" type="ORF">Adt_01450</name>
</gene>
<keyword evidence="3" id="KW-1185">Reference proteome</keyword>
<name>A0ABD1VT72_9LAMI</name>
<reference evidence="3" key="1">
    <citation type="submission" date="2024-07" db="EMBL/GenBank/DDBJ databases">
        <title>Two chromosome-level genome assemblies of Korean endemic species Abeliophyllum distichum and Forsythia ovata (Oleaceae).</title>
        <authorList>
            <person name="Jang H."/>
        </authorList>
    </citation>
    <scope>NUCLEOTIDE SEQUENCE [LARGE SCALE GENOMIC DNA]</scope>
</reference>
<dbReference type="EMBL" id="JBFOLK010000001">
    <property type="protein sequence ID" value="KAL2540472.1"/>
    <property type="molecule type" value="Genomic_DNA"/>
</dbReference>
<evidence type="ECO:0000313" key="3">
    <source>
        <dbReference type="Proteomes" id="UP001604336"/>
    </source>
</evidence>
<feature type="region of interest" description="Disordered" evidence="1">
    <location>
        <begin position="1"/>
        <end position="23"/>
    </location>
</feature>
<dbReference type="AlphaFoldDB" id="A0ABD1VT72"/>
<feature type="compositionally biased region" description="Polar residues" evidence="1">
    <location>
        <begin position="70"/>
        <end position="82"/>
    </location>
</feature>
<sequence>MVGISVKSSSQSHEAQQVIEDPSGVRAKGCGKRLKSLKEKAMVRSIRQCSVCGVNGHDKRTCPNFHDRSNVGNFPETQYGKNDTQENGRDDVTFTSIASNNFYFGL</sequence>